<dbReference type="EMBL" id="MN739457">
    <property type="protein sequence ID" value="QHT05554.1"/>
    <property type="molecule type" value="Genomic_DNA"/>
</dbReference>
<protein>
    <submittedName>
        <fullName evidence="1">Uncharacterized protein</fullName>
    </submittedName>
</protein>
<sequence>MKSKSYILMQIKDILIDHKSYTREKAERYTEELKEKTVYELLVFKKQLMNEDEEFIDVSYRRSIWHEEED</sequence>
<name>A0A6C0CPF5_9ZZZZ</name>
<accession>A0A6C0CPF5</accession>
<evidence type="ECO:0000313" key="1">
    <source>
        <dbReference type="EMBL" id="QHT05554.1"/>
    </source>
</evidence>
<reference evidence="1" key="1">
    <citation type="journal article" date="2020" name="Nature">
        <title>Giant virus diversity and host interactions through global metagenomics.</title>
        <authorList>
            <person name="Schulz F."/>
            <person name="Roux S."/>
            <person name="Paez-Espino D."/>
            <person name="Jungbluth S."/>
            <person name="Walsh D.A."/>
            <person name="Denef V.J."/>
            <person name="McMahon K.D."/>
            <person name="Konstantinidis K.T."/>
            <person name="Eloe-Fadrosh E.A."/>
            <person name="Kyrpides N.C."/>
            <person name="Woyke T."/>
        </authorList>
    </citation>
    <scope>NUCLEOTIDE SEQUENCE</scope>
    <source>
        <strain evidence="1">GVMAG-M-3300021389-45</strain>
    </source>
</reference>
<dbReference type="AlphaFoldDB" id="A0A6C0CPF5"/>
<organism evidence="1">
    <name type="scientific">viral metagenome</name>
    <dbReference type="NCBI Taxonomy" id="1070528"/>
    <lineage>
        <taxon>unclassified sequences</taxon>
        <taxon>metagenomes</taxon>
        <taxon>organismal metagenomes</taxon>
    </lineage>
</organism>
<proteinExistence type="predicted"/>